<dbReference type="Gramene" id="rna-AYBTSS11_LOCUS14573">
    <property type="protein sequence ID" value="CAJ1951052.1"/>
    <property type="gene ID" value="gene-AYBTSS11_LOCUS14573"/>
</dbReference>
<evidence type="ECO:0000313" key="1">
    <source>
        <dbReference type="EMBL" id="CAJ1951052.1"/>
    </source>
</evidence>
<reference evidence="1" key="1">
    <citation type="submission" date="2023-10" db="EMBL/GenBank/DDBJ databases">
        <authorList>
            <person name="Domelevo Entfellner J.-B."/>
        </authorList>
    </citation>
    <scope>NUCLEOTIDE SEQUENCE</scope>
</reference>
<protein>
    <submittedName>
        <fullName evidence="1">Uncharacterized protein</fullName>
    </submittedName>
</protein>
<accession>A0AA86SIQ9</accession>
<dbReference type="EMBL" id="OY731401">
    <property type="protein sequence ID" value="CAJ1951052.1"/>
    <property type="molecule type" value="Genomic_DNA"/>
</dbReference>
<dbReference type="Proteomes" id="UP001189624">
    <property type="component" value="Chromosome 4"/>
</dbReference>
<keyword evidence="2" id="KW-1185">Reference proteome</keyword>
<evidence type="ECO:0000313" key="2">
    <source>
        <dbReference type="Proteomes" id="UP001189624"/>
    </source>
</evidence>
<proteinExistence type="predicted"/>
<name>A0AA86SIQ9_9FABA</name>
<organism evidence="1 2">
    <name type="scientific">Sphenostylis stenocarpa</name>
    <dbReference type="NCBI Taxonomy" id="92480"/>
    <lineage>
        <taxon>Eukaryota</taxon>
        <taxon>Viridiplantae</taxon>
        <taxon>Streptophyta</taxon>
        <taxon>Embryophyta</taxon>
        <taxon>Tracheophyta</taxon>
        <taxon>Spermatophyta</taxon>
        <taxon>Magnoliopsida</taxon>
        <taxon>eudicotyledons</taxon>
        <taxon>Gunneridae</taxon>
        <taxon>Pentapetalae</taxon>
        <taxon>rosids</taxon>
        <taxon>fabids</taxon>
        <taxon>Fabales</taxon>
        <taxon>Fabaceae</taxon>
        <taxon>Papilionoideae</taxon>
        <taxon>50 kb inversion clade</taxon>
        <taxon>NPAAA clade</taxon>
        <taxon>indigoferoid/millettioid clade</taxon>
        <taxon>Phaseoleae</taxon>
        <taxon>Sphenostylis</taxon>
    </lineage>
</organism>
<dbReference type="AlphaFoldDB" id="A0AA86SIQ9"/>
<gene>
    <name evidence="1" type="ORF">AYBTSS11_LOCUS14573</name>
</gene>
<sequence length="66" mass="7615">MRVGCIGVLWGINAKACTYSWICPGKWGWRETRNGEGKHLGIGLGHKPEMDLVGRDMRWRMIMKRN</sequence>